<dbReference type="AlphaFoldDB" id="A0A7Y9I8Z6"/>
<dbReference type="Proteomes" id="UP000569914">
    <property type="component" value="Unassembled WGS sequence"/>
</dbReference>
<dbReference type="PANTHER" id="PTHR30353:SF0">
    <property type="entry name" value="TRANSMEMBRANE PROTEIN"/>
    <property type="match status" value="1"/>
</dbReference>
<feature type="domain" description="VTT" evidence="8">
    <location>
        <begin position="41"/>
        <end position="159"/>
    </location>
</feature>
<keyword evidence="5 7" id="KW-1133">Transmembrane helix</keyword>
<keyword evidence="4 7" id="KW-0812">Transmembrane</keyword>
<feature type="transmembrane region" description="Helical" evidence="7">
    <location>
        <begin position="142"/>
        <end position="164"/>
    </location>
</feature>
<feature type="transmembrane region" description="Helical" evidence="7">
    <location>
        <begin position="7"/>
        <end position="31"/>
    </location>
</feature>
<keyword evidence="6 7" id="KW-0472">Membrane</keyword>
<dbReference type="Pfam" id="PF09335">
    <property type="entry name" value="VTT_dom"/>
    <property type="match status" value="1"/>
</dbReference>
<protein>
    <submittedName>
        <fullName evidence="9">Membrane protein DedA with SNARE-associated domain</fullName>
    </submittedName>
</protein>
<comment type="similarity">
    <text evidence="2 7">Belongs to the DedA family.</text>
</comment>
<evidence type="ECO:0000313" key="9">
    <source>
        <dbReference type="EMBL" id="NYE72528.1"/>
    </source>
</evidence>
<evidence type="ECO:0000259" key="8">
    <source>
        <dbReference type="Pfam" id="PF09335"/>
    </source>
</evidence>
<sequence length="214" mass="22550">METLTDFILGAAGSPLVYVLVLLAACIDGFFPPVPSESVVVALAAVGVATGQPWVIGIAIVAAFGAIAGDNIAFLMGRKLGVGRFAWMRRPRVARVFDFAHRQLQHRGALLILTARYIPVGRVAVNMTAGATGFSWRRFFPLSILAGTSWAAYSILIGALAGHWVKDNPILGAGIAIVAAMIIGFAIDKIVGRLTGRSRLPEAADQDAEPAKVS</sequence>
<reference evidence="9 10" key="1">
    <citation type="submission" date="2020-07" db="EMBL/GenBank/DDBJ databases">
        <title>Sequencing the genomes of 1000 actinobacteria strains.</title>
        <authorList>
            <person name="Klenk H.-P."/>
        </authorList>
    </citation>
    <scope>NUCLEOTIDE SEQUENCE [LARGE SCALE GENOMIC DNA]</scope>
    <source>
        <strain evidence="9 10">DSM 22083</strain>
    </source>
</reference>
<evidence type="ECO:0000256" key="5">
    <source>
        <dbReference type="ARBA" id="ARBA00022989"/>
    </source>
</evidence>
<comment type="subcellular location">
    <subcellularLocation>
        <location evidence="1 7">Cell membrane</location>
        <topology evidence="1 7">Multi-pass membrane protein</topology>
    </subcellularLocation>
</comment>
<dbReference type="PANTHER" id="PTHR30353">
    <property type="entry name" value="INNER MEMBRANE PROTEIN DEDA-RELATED"/>
    <property type="match status" value="1"/>
</dbReference>
<evidence type="ECO:0000256" key="4">
    <source>
        <dbReference type="ARBA" id="ARBA00022692"/>
    </source>
</evidence>
<proteinExistence type="inferred from homology"/>
<evidence type="ECO:0000313" key="10">
    <source>
        <dbReference type="Proteomes" id="UP000569914"/>
    </source>
</evidence>
<gene>
    <name evidence="9" type="ORF">BKA15_003857</name>
</gene>
<feature type="transmembrane region" description="Helical" evidence="7">
    <location>
        <begin position="170"/>
        <end position="191"/>
    </location>
</feature>
<evidence type="ECO:0000256" key="6">
    <source>
        <dbReference type="ARBA" id="ARBA00023136"/>
    </source>
</evidence>
<dbReference type="RefSeq" id="WP_179753391.1">
    <property type="nucleotide sequence ID" value="NZ_JACCBU010000001.1"/>
</dbReference>
<keyword evidence="3 7" id="KW-1003">Cell membrane</keyword>
<dbReference type="EMBL" id="JACCBU010000001">
    <property type="protein sequence ID" value="NYE72528.1"/>
    <property type="molecule type" value="Genomic_DNA"/>
</dbReference>
<dbReference type="InterPro" id="IPR032816">
    <property type="entry name" value="VTT_dom"/>
</dbReference>
<evidence type="ECO:0000256" key="1">
    <source>
        <dbReference type="ARBA" id="ARBA00004651"/>
    </source>
</evidence>
<evidence type="ECO:0000256" key="3">
    <source>
        <dbReference type="ARBA" id="ARBA00022475"/>
    </source>
</evidence>
<keyword evidence="10" id="KW-1185">Reference proteome</keyword>
<comment type="caution">
    <text evidence="9">The sequence shown here is derived from an EMBL/GenBank/DDBJ whole genome shotgun (WGS) entry which is preliminary data.</text>
</comment>
<dbReference type="InterPro" id="IPR032818">
    <property type="entry name" value="DedA-like"/>
</dbReference>
<name>A0A7Y9I8Z6_9ACTN</name>
<feature type="transmembrane region" description="Helical" evidence="7">
    <location>
        <begin position="51"/>
        <end position="75"/>
    </location>
</feature>
<accession>A0A7Y9I8Z6</accession>
<dbReference type="GO" id="GO:0005886">
    <property type="term" value="C:plasma membrane"/>
    <property type="evidence" value="ECO:0007669"/>
    <property type="project" value="UniProtKB-SubCell"/>
</dbReference>
<organism evidence="9 10">
    <name type="scientific">Microlunatus parietis</name>
    <dbReference type="NCBI Taxonomy" id="682979"/>
    <lineage>
        <taxon>Bacteria</taxon>
        <taxon>Bacillati</taxon>
        <taxon>Actinomycetota</taxon>
        <taxon>Actinomycetes</taxon>
        <taxon>Propionibacteriales</taxon>
        <taxon>Propionibacteriaceae</taxon>
        <taxon>Microlunatus</taxon>
    </lineage>
</organism>
<evidence type="ECO:0000256" key="2">
    <source>
        <dbReference type="ARBA" id="ARBA00010792"/>
    </source>
</evidence>
<evidence type="ECO:0000256" key="7">
    <source>
        <dbReference type="RuleBase" id="RU367016"/>
    </source>
</evidence>